<evidence type="ECO:0000313" key="2">
    <source>
        <dbReference type="Proteomes" id="UP001499854"/>
    </source>
</evidence>
<gene>
    <name evidence="1" type="ORF">GCM10009838_21330</name>
</gene>
<reference evidence="1 2" key="1">
    <citation type="journal article" date="2019" name="Int. J. Syst. Evol. Microbiol.">
        <title>The Global Catalogue of Microorganisms (GCM) 10K type strain sequencing project: providing services to taxonomists for standard genome sequencing and annotation.</title>
        <authorList>
            <consortium name="The Broad Institute Genomics Platform"/>
            <consortium name="The Broad Institute Genome Sequencing Center for Infectious Disease"/>
            <person name="Wu L."/>
            <person name="Ma J."/>
        </authorList>
    </citation>
    <scope>NUCLEOTIDE SEQUENCE [LARGE SCALE GENOMIC DNA]</scope>
    <source>
        <strain evidence="1 2">JCM 16013</strain>
    </source>
</reference>
<organism evidence="1 2">
    <name type="scientific">Catenulispora subtropica</name>
    <dbReference type="NCBI Taxonomy" id="450798"/>
    <lineage>
        <taxon>Bacteria</taxon>
        <taxon>Bacillati</taxon>
        <taxon>Actinomycetota</taxon>
        <taxon>Actinomycetes</taxon>
        <taxon>Catenulisporales</taxon>
        <taxon>Catenulisporaceae</taxon>
        <taxon>Catenulispora</taxon>
    </lineage>
</organism>
<keyword evidence="2" id="KW-1185">Reference proteome</keyword>
<sequence>MTDTQLDPENAKLHTLAKAQRARNGALEGAAVRDETGRTYVATTVDLPALKLTALQTAIAMAVVSGAKAIEAAVLVTEEKEFRREDLEVAADMKGSGAQPRLFLADPKL</sequence>
<dbReference type="RefSeq" id="WP_344656787.1">
    <property type="nucleotide sequence ID" value="NZ_BAAAQM010000009.1"/>
</dbReference>
<accession>A0ABN2R5V0</accession>
<proteinExistence type="predicted"/>
<dbReference type="Gene3D" id="3.40.140.10">
    <property type="entry name" value="Cytidine Deaminase, domain 2"/>
    <property type="match status" value="1"/>
</dbReference>
<dbReference type="Proteomes" id="UP001499854">
    <property type="component" value="Unassembled WGS sequence"/>
</dbReference>
<evidence type="ECO:0000313" key="1">
    <source>
        <dbReference type="EMBL" id="GAA1963897.1"/>
    </source>
</evidence>
<comment type="caution">
    <text evidence="1">The sequence shown here is derived from an EMBL/GenBank/DDBJ whole genome shotgun (WGS) entry which is preliminary data.</text>
</comment>
<protein>
    <submittedName>
        <fullName evidence="1">Cytidine deaminase</fullName>
    </submittedName>
</protein>
<name>A0ABN2R5V0_9ACTN</name>
<dbReference type="EMBL" id="BAAAQM010000009">
    <property type="protein sequence ID" value="GAA1963897.1"/>
    <property type="molecule type" value="Genomic_DNA"/>
</dbReference>
<dbReference type="InterPro" id="IPR016193">
    <property type="entry name" value="Cytidine_deaminase-like"/>
</dbReference>
<dbReference type="SUPFAM" id="SSF53927">
    <property type="entry name" value="Cytidine deaminase-like"/>
    <property type="match status" value="1"/>
</dbReference>